<dbReference type="PANTHER" id="PTHR23157:SF24">
    <property type="entry name" value="GOLGIN SUBFAMILY A MEMBER 1"/>
    <property type="match status" value="1"/>
</dbReference>
<dbReference type="Gene3D" id="1.10.220.60">
    <property type="entry name" value="GRIP domain"/>
    <property type="match status" value="1"/>
</dbReference>
<feature type="domain" description="GRIP" evidence="15">
    <location>
        <begin position="286"/>
        <end position="335"/>
    </location>
</feature>
<dbReference type="FunFam" id="1.10.220.60:FF:000002">
    <property type="entry name" value="Golgin subfamily A member 1"/>
    <property type="match status" value="1"/>
</dbReference>
<evidence type="ECO:0000256" key="14">
    <source>
        <dbReference type="SAM" id="Coils"/>
    </source>
</evidence>
<evidence type="ECO:0000256" key="4">
    <source>
        <dbReference type="ARBA" id="ARBA00022553"/>
    </source>
</evidence>
<dbReference type="InterPro" id="IPR051952">
    <property type="entry name" value="Golgi-autophagy_related"/>
</dbReference>
<evidence type="ECO:0000256" key="5">
    <source>
        <dbReference type="ARBA" id="ARBA00022765"/>
    </source>
</evidence>
<evidence type="ECO:0000259" key="15">
    <source>
        <dbReference type="PROSITE" id="PS50913"/>
    </source>
</evidence>
<comment type="subcellular location">
    <subcellularLocation>
        <location evidence="2">Cytoplasmic vesicle</location>
        <location evidence="2">Secretory vesicle</location>
        <location evidence="2">Acrosome</location>
    </subcellularLocation>
    <subcellularLocation>
        <location evidence="3">Golgi apparatus membrane</location>
        <topology evidence="3">Peripheral membrane protein</topology>
    </subcellularLocation>
    <subcellularLocation>
        <location evidence="1">Golgi apparatus</location>
        <location evidence="1">trans-Golgi network membrane</location>
    </subcellularLocation>
</comment>
<keyword evidence="5" id="KW-0013">ADP-ribosylation</keyword>
<evidence type="ECO:0000313" key="17">
    <source>
        <dbReference type="EMBL" id="KRT84654.1"/>
    </source>
</evidence>
<evidence type="ECO:0000256" key="13">
    <source>
        <dbReference type="ARBA" id="ARBA00093537"/>
    </source>
</evidence>
<evidence type="ECO:0000256" key="9">
    <source>
        <dbReference type="ARBA" id="ARBA00023329"/>
    </source>
</evidence>
<dbReference type="EMBL" id="LJIG01002286">
    <property type="protein sequence ID" value="KRT84654.1"/>
    <property type="molecule type" value="Genomic_DNA"/>
</dbReference>
<dbReference type="InterPro" id="IPR020850">
    <property type="entry name" value="GED_dom"/>
</dbReference>
<dbReference type="PANTHER" id="PTHR23157">
    <property type="entry name" value="GRIP AND COILED-COIL DOMAIN-CONTAINING PROTEIN 1"/>
    <property type="match status" value="1"/>
</dbReference>
<keyword evidence="6" id="KW-0333">Golgi apparatus</keyword>
<proteinExistence type="predicted"/>
<evidence type="ECO:0000313" key="18">
    <source>
        <dbReference type="Proteomes" id="UP000051574"/>
    </source>
</evidence>
<dbReference type="PROSITE" id="PS51388">
    <property type="entry name" value="GED"/>
    <property type="match status" value="1"/>
</dbReference>
<evidence type="ECO:0000256" key="10">
    <source>
        <dbReference type="ARBA" id="ARBA00070165"/>
    </source>
</evidence>
<keyword evidence="4" id="KW-0597">Phosphoprotein</keyword>
<organism evidence="17 18">
    <name type="scientific">Oryctes borbonicus</name>
    <dbReference type="NCBI Taxonomy" id="1629725"/>
    <lineage>
        <taxon>Eukaryota</taxon>
        <taxon>Metazoa</taxon>
        <taxon>Ecdysozoa</taxon>
        <taxon>Arthropoda</taxon>
        <taxon>Hexapoda</taxon>
        <taxon>Insecta</taxon>
        <taxon>Pterygota</taxon>
        <taxon>Neoptera</taxon>
        <taxon>Endopterygota</taxon>
        <taxon>Coleoptera</taxon>
        <taxon>Polyphaga</taxon>
        <taxon>Scarabaeiformia</taxon>
        <taxon>Scarabaeidae</taxon>
        <taxon>Dynastinae</taxon>
        <taxon>Oryctes</taxon>
    </lineage>
</organism>
<gene>
    <name evidence="17" type="ORF">AMK59_2425</name>
</gene>
<keyword evidence="18" id="KW-1185">Reference proteome</keyword>
<evidence type="ECO:0000259" key="16">
    <source>
        <dbReference type="PROSITE" id="PS51388"/>
    </source>
</evidence>
<evidence type="ECO:0000256" key="11">
    <source>
        <dbReference type="ARBA" id="ARBA00078935"/>
    </source>
</evidence>
<reference evidence="17 18" key="1">
    <citation type="submission" date="2015-09" db="EMBL/GenBank/DDBJ databases">
        <title>Draft genome of the scarab beetle Oryctes borbonicus.</title>
        <authorList>
            <person name="Meyer J.M."/>
            <person name="Markov G.V."/>
            <person name="Baskaran P."/>
            <person name="Herrmann M."/>
            <person name="Sommer R.J."/>
            <person name="Roedelsperger C."/>
        </authorList>
    </citation>
    <scope>NUCLEOTIDE SEQUENCE [LARGE SCALE GENOMIC DNA]</scope>
    <source>
        <strain evidence="17">OB123</strain>
        <tissue evidence="17">Whole animal</tissue>
    </source>
</reference>
<dbReference type="SMART" id="SM00755">
    <property type="entry name" value="Grip"/>
    <property type="match status" value="1"/>
</dbReference>
<keyword evidence="9" id="KW-0968">Cytoplasmic vesicle</keyword>
<protein>
    <recommendedName>
        <fullName evidence="10">Golgin subfamily A member 1</fullName>
    </recommendedName>
    <alternativeName>
        <fullName evidence="11">Golgin-97</fullName>
    </alternativeName>
</protein>
<sequence>MLLLDLKQKLVVHQEDKEQIENLQMQELAKVKHLVLLRDQELEEKSTLLKEAQQQLEKLRNEVVRLRRQEEQLSDVQQNSTTEVKAVRKNLENSESELEKTEDECSKLRLSVDAEHQTNTSLKEVITKLEKDLGEERHHSLNVQKTLSRVTSEKNAALLRNAEISQQMELAKQESRRQENEMTELMNKLGALEEENNIFKDKENKGIEQELRNNMIILEEQISDKNKTIKNLQLRLADMKKTLQQELRTTPGNIIASNDHYELNSAAILTPSQNTTRNIQGFGPRRDEEDVNFKYLKHVIIKFLTSREYEAQHLIRAVATLLKFSPEEEKLLHDTIEWKMSWFGSKPKILNGPTNASSPRS</sequence>
<accession>A0A0T6BBL8</accession>
<dbReference type="Pfam" id="PF01465">
    <property type="entry name" value="GRIP"/>
    <property type="match status" value="1"/>
</dbReference>
<comment type="caution">
    <text evidence="17">The sequence shown here is derived from an EMBL/GenBank/DDBJ whole genome shotgun (WGS) entry which is preliminary data.</text>
</comment>
<evidence type="ECO:0000256" key="6">
    <source>
        <dbReference type="ARBA" id="ARBA00023034"/>
    </source>
</evidence>
<dbReference type="InterPro" id="IPR000237">
    <property type="entry name" value="GRIP_dom"/>
</dbReference>
<evidence type="ECO:0000256" key="3">
    <source>
        <dbReference type="ARBA" id="ARBA00004395"/>
    </source>
</evidence>
<evidence type="ECO:0000256" key="2">
    <source>
        <dbReference type="ARBA" id="ARBA00004218"/>
    </source>
</evidence>
<dbReference type="GO" id="GO:0005802">
    <property type="term" value="C:trans-Golgi network"/>
    <property type="evidence" value="ECO:0007669"/>
    <property type="project" value="UniProtKB-ARBA"/>
</dbReference>
<comment type="subunit">
    <text evidence="13">Interacts with RAB6A. Directly interacts with TBC1D23. Interacts with FAM91A1; this interaction may be mediated by TBC1D23. Interacts with ARL1; this interaction recruits Golgin-97/GOLGA1 onto the Golgi apparatus.</text>
</comment>
<evidence type="ECO:0000256" key="1">
    <source>
        <dbReference type="ARBA" id="ARBA00004198"/>
    </source>
</evidence>
<dbReference type="PROSITE" id="PS50913">
    <property type="entry name" value="GRIP"/>
    <property type="match status" value="1"/>
</dbReference>
<dbReference type="OrthoDB" id="5848685at2759"/>
<dbReference type="GO" id="GO:0001669">
    <property type="term" value="C:acrosomal vesicle"/>
    <property type="evidence" value="ECO:0007669"/>
    <property type="project" value="UniProtKB-SubCell"/>
</dbReference>
<keyword evidence="8" id="KW-0472">Membrane</keyword>
<feature type="domain" description="GED" evidence="16">
    <location>
        <begin position="1"/>
        <end position="64"/>
    </location>
</feature>
<feature type="coiled-coil region" evidence="14">
    <location>
        <begin position="3"/>
        <end position="111"/>
    </location>
</feature>
<evidence type="ECO:0000256" key="7">
    <source>
        <dbReference type="ARBA" id="ARBA00023054"/>
    </source>
</evidence>
<feature type="coiled-coil region" evidence="14">
    <location>
        <begin position="154"/>
        <end position="249"/>
    </location>
</feature>
<keyword evidence="7 14" id="KW-0175">Coiled coil</keyword>
<evidence type="ECO:0000256" key="12">
    <source>
        <dbReference type="ARBA" id="ARBA00093371"/>
    </source>
</evidence>
<evidence type="ECO:0000256" key="8">
    <source>
        <dbReference type="ARBA" id="ARBA00023136"/>
    </source>
</evidence>
<name>A0A0T6BBL8_9SCAR</name>
<dbReference type="GO" id="GO:0000139">
    <property type="term" value="C:Golgi membrane"/>
    <property type="evidence" value="ECO:0007669"/>
    <property type="project" value="UniProtKB-SubCell"/>
</dbReference>
<comment type="function">
    <text evidence="12">Involved in vesicular trafficking at the Golgi apparatus level. Involved in endosome-to-Golgi trafficking. Mechanistically, captures transport vesicles arriving from endosomes via the protein TBC1D23. Recognized vesicles are then tethered to the trans-Golgi before subsequent SNARE engagement and vesicle fusion. Selectively regulates E-cadherin transport from the trans-Golgi network in tubulovesicular carriers.</text>
</comment>
<dbReference type="AlphaFoldDB" id="A0A0T6BBL8"/>
<dbReference type="Proteomes" id="UP000051574">
    <property type="component" value="Unassembled WGS sequence"/>
</dbReference>